<dbReference type="RefSeq" id="WP_019617596.1">
    <property type="nucleotide sequence ID" value="NZ_JBHUNE010000006.1"/>
</dbReference>
<evidence type="ECO:0000256" key="2">
    <source>
        <dbReference type="ARBA" id="ARBA00010792"/>
    </source>
</evidence>
<feature type="transmembrane region" description="Helical" evidence="7">
    <location>
        <begin position="26"/>
        <end position="45"/>
    </location>
</feature>
<feature type="transmembrane region" description="Helical" evidence="7">
    <location>
        <begin position="161"/>
        <end position="184"/>
    </location>
</feature>
<keyword evidence="3" id="KW-1003">Cell membrane</keyword>
<dbReference type="PANTHER" id="PTHR42709">
    <property type="entry name" value="ALKALINE PHOSPHATASE LIKE PROTEIN"/>
    <property type="match status" value="1"/>
</dbReference>
<evidence type="ECO:0000256" key="5">
    <source>
        <dbReference type="ARBA" id="ARBA00022989"/>
    </source>
</evidence>
<name>A0ABW5UZR1_9MICO</name>
<feature type="transmembrane region" description="Helical" evidence="7">
    <location>
        <begin position="77"/>
        <end position="99"/>
    </location>
</feature>
<dbReference type="InterPro" id="IPR032816">
    <property type="entry name" value="VTT_dom"/>
</dbReference>
<dbReference type="Pfam" id="PF09335">
    <property type="entry name" value="VTT_dom"/>
    <property type="match status" value="1"/>
</dbReference>
<keyword evidence="6 7" id="KW-0472">Membrane</keyword>
<dbReference type="Proteomes" id="UP001597492">
    <property type="component" value="Unassembled WGS sequence"/>
</dbReference>
<comment type="caution">
    <text evidence="9">The sequence shown here is derived from an EMBL/GenBank/DDBJ whole genome shotgun (WGS) entry which is preliminary data.</text>
</comment>
<evidence type="ECO:0000256" key="1">
    <source>
        <dbReference type="ARBA" id="ARBA00004651"/>
    </source>
</evidence>
<evidence type="ECO:0000259" key="8">
    <source>
        <dbReference type="Pfam" id="PF09335"/>
    </source>
</evidence>
<evidence type="ECO:0000256" key="4">
    <source>
        <dbReference type="ARBA" id="ARBA00022692"/>
    </source>
</evidence>
<gene>
    <name evidence="9" type="ORF">ACFSW7_09765</name>
</gene>
<keyword evidence="4 7" id="KW-0812">Transmembrane</keyword>
<keyword evidence="5 7" id="KW-1133">Transmembrane helix</keyword>
<accession>A0ABW5UZR1</accession>
<comment type="similarity">
    <text evidence="2">Belongs to the DedA family.</text>
</comment>
<comment type="subcellular location">
    <subcellularLocation>
        <location evidence="1">Cell membrane</location>
        <topology evidence="1">Multi-pass membrane protein</topology>
    </subcellularLocation>
</comment>
<reference evidence="10" key="1">
    <citation type="journal article" date="2019" name="Int. J. Syst. Evol. Microbiol.">
        <title>The Global Catalogue of Microorganisms (GCM) 10K type strain sequencing project: providing services to taxonomists for standard genome sequencing and annotation.</title>
        <authorList>
            <consortium name="The Broad Institute Genomics Platform"/>
            <consortium name="The Broad Institute Genome Sequencing Center for Infectious Disease"/>
            <person name="Wu L."/>
            <person name="Ma J."/>
        </authorList>
    </citation>
    <scope>NUCLEOTIDE SEQUENCE [LARGE SCALE GENOMIC DNA]</scope>
    <source>
        <strain evidence="10">TISTR 1514</strain>
    </source>
</reference>
<protein>
    <submittedName>
        <fullName evidence="9">DedA family protein</fullName>
    </submittedName>
</protein>
<keyword evidence="10" id="KW-1185">Reference proteome</keyword>
<evidence type="ECO:0000313" key="9">
    <source>
        <dbReference type="EMBL" id="MFD2758661.1"/>
    </source>
</evidence>
<dbReference type="PANTHER" id="PTHR42709:SF6">
    <property type="entry name" value="UNDECAPRENYL PHOSPHATE TRANSPORTER A"/>
    <property type="match status" value="1"/>
</dbReference>
<evidence type="ECO:0000256" key="3">
    <source>
        <dbReference type="ARBA" id="ARBA00022475"/>
    </source>
</evidence>
<feature type="domain" description="VTT" evidence="8">
    <location>
        <begin position="52"/>
        <end position="181"/>
    </location>
</feature>
<evidence type="ECO:0000256" key="7">
    <source>
        <dbReference type="SAM" id="Phobius"/>
    </source>
</evidence>
<feature type="transmembrane region" description="Helical" evidence="7">
    <location>
        <begin position="196"/>
        <end position="215"/>
    </location>
</feature>
<proteinExistence type="inferred from homology"/>
<evidence type="ECO:0000256" key="6">
    <source>
        <dbReference type="ARBA" id="ARBA00023136"/>
    </source>
</evidence>
<sequence length="237" mass="26032">MRPELLFPLQQAATDSGSAFGTIGDWAVSVMNFLGAAGVGLLVLLENLFPPIPSEVILPLAGFSAASSDGTFTWVEALIWATAGSVVGAYCLYGLGAWLGHARTVKLLSYLPLVDLDEIDATIRWFNRHGYWTVFFGRMIPIFRSLISLPAGVERMSWWRFGLFTLAGSLIWNTIFVYGGYLLGDNWHILEDAAGWLQYAVIALVLLAVLVFVIYKVRKIRRQRGAADTDAVDGDPS</sequence>
<organism evidence="9 10">
    <name type="scientific">Gulosibacter faecalis</name>
    <dbReference type="NCBI Taxonomy" id="272240"/>
    <lineage>
        <taxon>Bacteria</taxon>
        <taxon>Bacillati</taxon>
        <taxon>Actinomycetota</taxon>
        <taxon>Actinomycetes</taxon>
        <taxon>Micrococcales</taxon>
        <taxon>Microbacteriaceae</taxon>
        <taxon>Gulosibacter</taxon>
    </lineage>
</organism>
<dbReference type="EMBL" id="JBHUNE010000006">
    <property type="protein sequence ID" value="MFD2758661.1"/>
    <property type="molecule type" value="Genomic_DNA"/>
</dbReference>
<evidence type="ECO:0000313" key="10">
    <source>
        <dbReference type="Proteomes" id="UP001597492"/>
    </source>
</evidence>
<dbReference type="InterPro" id="IPR051311">
    <property type="entry name" value="DedA_domain"/>
</dbReference>